<organism evidence="6 7">
    <name type="scientific">Ranatra chinensis</name>
    <dbReference type="NCBI Taxonomy" id="642074"/>
    <lineage>
        <taxon>Eukaryota</taxon>
        <taxon>Metazoa</taxon>
        <taxon>Ecdysozoa</taxon>
        <taxon>Arthropoda</taxon>
        <taxon>Hexapoda</taxon>
        <taxon>Insecta</taxon>
        <taxon>Pterygota</taxon>
        <taxon>Neoptera</taxon>
        <taxon>Paraneoptera</taxon>
        <taxon>Hemiptera</taxon>
        <taxon>Heteroptera</taxon>
        <taxon>Panheteroptera</taxon>
        <taxon>Nepomorpha</taxon>
        <taxon>Nepidae</taxon>
        <taxon>Ranatrinae</taxon>
        <taxon>Ranatra</taxon>
    </lineage>
</organism>
<keyword evidence="3 4" id="KW-0539">Nucleus</keyword>
<dbReference type="InterPro" id="IPR003822">
    <property type="entry name" value="PAH"/>
</dbReference>
<dbReference type="Pfam" id="PF02671">
    <property type="entry name" value="PAH"/>
    <property type="match status" value="1"/>
</dbReference>
<dbReference type="FunFam" id="1.20.1160.11:FF:000001">
    <property type="entry name" value="Paired amphipathic helix protein Sin3"/>
    <property type="match status" value="1"/>
</dbReference>
<feature type="region of interest" description="Disordered" evidence="5">
    <location>
        <begin position="321"/>
        <end position="391"/>
    </location>
</feature>
<dbReference type="Proteomes" id="UP001558652">
    <property type="component" value="Unassembled WGS sequence"/>
</dbReference>
<feature type="region of interest" description="Disordered" evidence="5">
    <location>
        <begin position="110"/>
        <end position="141"/>
    </location>
</feature>
<keyword evidence="7" id="KW-1185">Reference proteome</keyword>
<evidence type="ECO:0000256" key="3">
    <source>
        <dbReference type="ARBA" id="ARBA00023242"/>
    </source>
</evidence>
<keyword evidence="2" id="KW-0678">Repressor</keyword>
<dbReference type="PANTHER" id="PTHR12346">
    <property type="entry name" value="SIN3B-RELATED"/>
    <property type="match status" value="1"/>
</dbReference>
<comment type="subcellular location">
    <subcellularLocation>
        <location evidence="1 4">Nucleus</location>
    </subcellularLocation>
</comment>
<proteinExistence type="predicted"/>
<dbReference type="PROSITE" id="PS51477">
    <property type="entry name" value="PAH"/>
    <property type="match status" value="1"/>
</dbReference>
<evidence type="ECO:0000256" key="2">
    <source>
        <dbReference type="ARBA" id="ARBA00022491"/>
    </source>
</evidence>
<evidence type="ECO:0000313" key="6">
    <source>
        <dbReference type="EMBL" id="KAL1132670.1"/>
    </source>
</evidence>
<evidence type="ECO:0000256" key="1">
    <source>
        <dbReference type="ARBA" id="ARBA00004123"/>
    </source>
</evidence>
<dbReference type="AlphaFoldDB" id="A0ABD0YNB3"/>
<feature type="region of interest" description="Disordered" evidence="5">
    <location>
        <begin position="279"/>
        <end position="300"/>
    </location>
</feature>
<evidence type="ECO:0000256" key="5">
    <source>
        <dbReference type="SAM" id="MobiDB-lite"/>
    </source>
</evidence>
<evidence type="ECO:0000313" key="7">
    <source>
        <dbReference type="Proteomes" id="UP001558652"/>
    </source>
</evidence>
<dbReference type="Gene3D" id="1.20.1160.11">
    <property type="entry name" value="Paired amphipathic helix"/>
    <property type="match status" value="1"/>
</dbReference>
<protein>
    <recommendedName>
        <fullName evidence="8">Paired amphipathic helix protein Sin3a</fullName>
    </recommendedName>
</protein>
<evidence type="ECO:0000256" key="4">
    <source>
        <dbReference type="PROSITE-ProRule" id="PRU00810"/>
    </source>
</evidence>
<comment type="caution">
    <text evidence="6">The sequence shown here is derived from an EMBL/GenBank/DDBJ whole genome shotgun (WGS) entry which is preliminary data.</text>
</comment>
<feature type="compositionally biased region" description="Low complexity" evidence="5">
    <location>
        <begin position="358"/>
        <end position="375"/>
    </location>
</feature>
<accession>A0ABD0YNB3</accession>
<gene>
    <name evidence="6" type="ORF">AAG570_010622</name>
</gene>
<dbReference type="InterPro" id="IPR036600">
    <property type="entry name" value="PAH_sf"/>
</dbReference>
<name>A0ABD0YNB3_9HEMI</name>
<feature type="compositionally biased region" description="Gly residues" evidence="5">
    <location>
        <begin position="114"/>
        <end position="137"/>
    </location>
</feature>
<dbReference type="EMBL" id="JBFDAA010000005">
    <property type="protein sequence ID" value="KAL1132670.1"/>
    <property type="molecule type" value="Genomic_DNA"/>
</dbReference>
<dbReference type="GO" id="GO:0005634">
    <property type="term" value="C:nucleus"/>
    <property type="evidence" value="ECO:0007669"/>
    <property type="project" value="UniProtKB-SubCell"/>
</dbReference>
<evidence type="ECO:0008006" key="8">
    <source>
        <dbReference type="Google" id="ProtNLM"/>
    </source>
</evidence>
<dbReference type="InterPro" id="IPR039774">
    <property type="entry name" value="Sin3-like"/>
</dbReference>
<sequence>MASKHRNMFEENNKVEDTAKVEGGPPQTLQRVPHTGSLDGMVFSISDYHGGPDGVVVRMTGYHDIGSGFDSLRGQPWLKARLASRSLGNQSGGGLQGGGGILVQPHIRHNKVQSGGGTPPAAGGGGGSSGSGGGSGGSQQQFQRLKVEDALSYLDQVKYKFGNQPQVYNDFLDIMKEFKSHIDTPGVIARVSHLFKGYPELISGFNTFLPPGYKIEVQANDTGYSLQVSVSMASPLGGGATGGGTTTTQQHHTISDIPPLVQTQQQPSVVVTNQSNKSTAVYGSGSSNSGGVPQQVTTAGGGNTVVGSTISTVDKMGIHWKLESGSGGGSGGSSSKVVSGGGGSAGTLPPAAPPPVPTTTSSGGVGGAAPVVSTALQPPPPPPVSLHQPNHQAANQPVEFNHAINYVNKIKNMFERHQYSCTDGVQAPKHVLLEQEAGDDRNRYMQFAILL</sequence>
<dbReference type="PANTHER" id="PTHR12346:SF0">
    <property type="entry name" value="SIN3A, ISOFORM G"/>
    <property type="match status" value="1"/>
</dbReference>
<dbReference type="SUPFAM" id="SSF47762">
    <property type="entry name" value="PAH2 domain"/>
    <property type="match status" value="1"/>
</dbReference>
<reference evidence="6 7" key="1">
    <citation type="submission" date="2024-07" db="EMBL/GenBank/DDBJ databases">
        <title>Chromosome-level genome assembly of the water stick insect Ranatra chinensis (Heteroptera: Nepidae).</title>
        <authorList>
            <person name="Liu X."/>
        </authorList>
    </citation>
    <scope>NUCLEOTIDE SEQUENCE [LARGE SCALE GENOMIC DNA]</scope>
    <source>
        <strain evidence="6">Cailab_2021Rc</strain>
        <tissue evidence="6">Muscle</tissue>
    </source>
</reference>